<dbReference type="AlphaFoldDB" id="A0A7M1S0L2"/>
<evidence type="ECO:0000259" key="8">
    <source>
        <dbReference type="Pfam" id="PF00588"/>
    </source>
</evidence>
<protein>
    <recommendedName>
        <fullName evidence="7">tRNA (guanosine(18)-2'-O)-methyltransferase</fullName>
        <ecNumber evidence="7">2.1.1.34</ecNumber>
    </recommendedName>
    <alternativeName>
        <fullName evidence="7">tRNA [Gm18] methyltransferase</fullName>
    </alternativeName>
</protein>
<comment type="similarity">
    <text evidence="7">Belongs to the class IV-like SAM-binding methyltransferase superfamily. RNA methyltransferase TrmH family.</text>
</comment>
<keyword evidence="6 7" id="KW-0694">RNA-binding</keyword>
<evidence type="ECO:0000256" key="5">
    <source>
        <dbReference type="ARBA" id="ARBA00022694"/>
    </source>
</evidence>
<dbReference type="Pfam" id="PF00588">
    <property type="entry name" value="SpoU_methylase"/>
    <property type="match status" value="1"/>
</dbReference>
<gene>
    <name evidence="7" type="primary">trmH</name>
    <name evidence="9" type="ORF">IMZ28_06140</name>
</gene>
<dbReference type="SUPFAM" id="SSF75217">
    <property type="entry name" value="alpha/beta knot"/>
    <property type="match status" value="1"/>
</dbReference>
<dbReference type="RefSeq" id="WP_197547717.1">
    <property type="nucleotide sequence ID" value="NZ_CP063164.1"/>
</dbReference>
<dbReference type="InterPro" id="IPR029026">
    <property type="entry name" value="tRNA_m1G_MTases_N"/>
</dbReference>
<dbReference type="PANTHER" id="PTHR43453:SF1">
    <property type="entry name" value="TRNA_RRNA METHYLTRANSFERASE SPOU TYPE DOMAIN-CONTAINING PROTEIN"/>
    <property type="match status" value="1"/>
</dbReference>
<evidence type="ECO:0000313" key="9">
    <source>
        <dbReference type="EMBL" id="QOR61045.1"/>
    </source>
</evidence>
<evidence type="ECO:0000256" key="7">
    <source>
        <dbReference type="HAMAP-Rule" id="MF_02060"/>
    </source>
</evidence>
<feature type="binding site" evidence="7">
    <location>
        <position position="152"/>
    </location>
    <ligand>
        <name>S-adenosyl-L-methionine</name>
        <dbReference type="ChEBI" id="CHEBI:59789"/>
    </ligand>
</feature>
<evidence type="ECO:0000256" key="4">
    <source>
        <dbReference type="ARBA" id="ARBA00022691"/>
    </source>
</evidence>
<proteinExistence type="inferred from homology"/>
<keyword evidence="2 7" id="KW-0489">Methyltransferase</keyword>
<dbReference type="Proteomes" id="UP000595074">
    <property type="component" value="Chromosome"/>
</dbReference>
<keyword evidence="10" id="KW-1185">Reference proteome</keyword>
<keyword evidence="5 7" id="KW-0819">tRNA processing</keyword>
<evidence type="ECO:0000313" key="10">
    <source>
        <dbReference type="Proteomes" id="UP000595074"/>
    </source>
</evidence>
<evidence type="ECO:0000256" key="6">
    <source>
        <dbReference type="ARBA" id="ARBA00022884"/>
    </source>
</evidence>
<dbReference type="CDD" id="cd18092">
    <property type="entry name" value="SpoU-like_TrmH"/>
    <property type="match status" value="1"/>
</dbReference>
<dbReference type="GO" id="GO:0000049">
    <property type="term" value="F:tRNA binding"/>
    <property type="evidence" value="ECO:0007669"/>
    <property type="project" value="UniProtKB-UniRule"/>
</dbReference>
<evidence type="ECO:0000256" key="3">
    <source>
        <dbReference type="ARBA" id="ARBA00022679"/>
    </source>
</evidence>
<comment type="function">
    <text evidence="7">Catalyzes the 2'-O methylation of guanosine at position 18 in tRNA.</text>
</comment>
<comment type="catalytic activity">
    <reaction evidence="7">
        <text>guanosine(18) in tRNA + S-adenosyl-L-methionine = 2'-O-methylguanosine(18) in tRNA + S-adenosyl-L-homocysteine + H(+)</text>
        <dbReference type="Rhea" id="RHEA:20077"/>
        <dbReference type="Rhea" id="RHEA-COMP:10190"/>
        <dbReference type="Rhea" id="RHEA-COMP:10192"/>
        <dbReference type="ChEBI" id="CHEBI:15378"/>
        <dbReference type="ChEBI" id="CHEBI:57856"/>
        <dbReference type="ChEBI" id="CHEBI:59789"/>
        <dbReference type="ChEBI" id="CHEBI:74269"/>
        <dbReference type="ChEBI" id="CHEBI:74445"/>
        <dbReference type="EC" id="2.1.1.34"/>
    </reaction>
</comment>
<dbReference type="EMBL" id="CP063164">
    <property type="protein sequence ID" value="QOR61045.1"/>
    <property type="molecule type" value="Genomic_DNA"/>
</dbReference>
<dbReference type="InterPro" id="IPR029028">
    <property type="entry name" value="Alpha/beta_knot_MTases"/>
</dbReference>
<dbReference type="KEGG" id="sinu:IMZ28_06140"/>
<organism evidence="9 10">
    <name type="scientific">Sulfurovum indicum</name>
    <dbReference type="NCBI Taxonomy" id="2779528"/>
    <lineage>
        <taxon>Bacteria</taxon>
        <taxon>Pseudomonadati</taxon>
        <taxon>Campylobacterota</taxon>
        <taxon>Epsilonproteobacteria</taxon>
        <taxon>Campylobacterales</taxon>
        <taxon>Sulfurovaceae</taxon>
        <taxon>Sulfurovum</taxon>
    </lineage>
</organism>
<feature type="binding site" evidence="7">
    <location>
        <position position="143"/>
    </location>
    <ligand>
        <name>S-adenosyl-L-methionine</name>
        <dbReference type="ChEBI" id="CHEBI:59789"/>
    </ligand>
</feature>
<dbReference type="EC" id="2.1.1.34" evidence="7"/>
<reference evidence="9 10" key="1">
    <citation type="submission" date="2020-10" db="EMBL/GenBank/DDBJ databases">
        <title>The genome of sulfurovum sp.</title>
        <authorList>
            <person name="Xie S."/>
            <person name="Shao Z."/>
            <person name="Jiang L."/>
        </authorList>
    </citation>
    <scope>NUCLEOTIDE SEQUENCE [LARGE SCALE GENOMIC DNA]</scope>
    <source>
        <strain evidence="9 10">ST-419</strain>
    </source>
</reference>
<dbReference type="GO" id="GO:0141100">
    <property type="term" value="F:tRNA (guanine(18)-2'-O)-methyltransferase activity"/>
    <property type="evidence" value="ECO:0007669"/>
    <property type="project" value="UniProtKB-UniRule"/>
</dbReference>
<dbReference type="Gene3D" id="3.40.1280.10">
    <property type="match status" value="1"/>
</dbReference>
<dbReference type="InterPro" id="IPR001537">
    <property type="entry name" value="SpoU_MeTrfase"/>
</dbReference>
<accession>A0A7M1S0L2</accession>
<sequence length="210" mass="24110">MLYEARIRRIDMVLCKKQPDLQLFCDDVHSSQNLSAITRSCDGAGVLYLYYATKDNKAVRVHKSITQGAHRWVERERIDTEKKFSFLKQKKDEGYQIFVTHLDENAVSFREVDYTRPTLIIVGNEKEGVSPQVAAMADRSIVIPMQGMVQSLNVSVATALVLYEAQRQREEAGLYDTPQLLLEQRERLKASWLYRDTIVRRSKGTIVQPG</sequence>
<keyword evidence="1 7" id="KW-0820">tRNA-binding</keyword>
<keyword evidence="3 7" id="KW-0808">Transferase</keyword>
<evidence type="ECO:0000256" key="1">
    <source>
        <dbReference type="ARBA" id="ARBA00022555"/>
    </source>
</evidence>
<dbReference type="GO" id="GO:0002938">
    <property type="term" value="P:tRNA guanine ribose methylation"/>
    <property type="evidence" value="ECO:0007669"/>
    <property type="project" value="UniProtKB-UniRule"/>
</dbReference>
<dbReference type="InterPro" id="IPR033671">
    <property type="entry name" value="TrmH"/>
</dbReference>
<feature type="domain" description="tRNA/rRNA methyltransferase SpoU type" evidence="8">
    <location>
        <begin position="21"/>
        <end position="163"/>
    </location>
</feature>
<name>A0A7M1S0L2_9BACT</name>
<evidence type="ECO:0000256" key="2">
    <source>
        <dbReference type="ARBA" id="ARBA00022603"/>
    </source>
</evidence>
<comment type="caution">
    <text evidence="7">Lacks conserved residue(s) required for the propagation of feature annotation.</text>
</comment>
<dbReference type="HAMAP" id="MF_02060">
    <property type="entry name" value="tRNA_methyltr_TrmH"/>
    <property type="match status" value="1"/>
</dbReference>
<feature type="binding site" evidence="7">
    <location>
        <position position="100"/>
    </location>
    <ligand>
        <name>S-adenosyl-L-methionine</name>
        <dbReference type="ChEBI" id="CHEBI:59789"/>
    </ligand>
</feature>
<keyword evidence="4 7" id="KW-0949">S-adenosyl-L-methionine</keyword>
<dbReference type="PANTHER" id="PTHR43453">
    <property type="entry name" value="RRNA METHYLASE-LIKE"/>
    <property type="match status" value="1"/>
</dbReference>